<dbReference type="CDD" id="cd03221">
    <property type="entry name" value="ABCF_EF-3"/>
    <property type="match status" value="2"/>
</dbReference>
<dbReference type="PANTHER" id="PTHR42855:SF2">
    <property type="entry name" value="DRUG RESISTANCE ABC TRANSPORTER,ATP-BINDING PROTEIN"/>
    <property type="match status" value="1"/>
</dbReference>
<dbReference type="AlphaFoldDB" id="A0A1W1VTC4"/>
<dbReference type="GO" id="GO:0003677">
    <property type="term" value="F:DNA binding"/>
    <property type="evidence" value="ECO:0007669"/>
    <property type="project" value="InterPro"/>
</dbReference>
<dbReference type="FunFam" id="3.40.50.300:FF:000309">
    <property type="entry name" value="ABC transporter ATP-binding protein"/>
    <property type="match status" value="1"/>
</dbReference>
<evidence type="ECO:0000256" key="1">
    <source>
        <dbReference type="ARBA" id="ARBA00022737"/>
    </source>
</evidence>
<dbReference type="Proteomes" id="UP000192731">
    <property type="component" value="Unassembled WGS sequence"/>
</dbReference>
<dbReference type="Pfam" id="PF00005">
    <property type="entry name" value="ABC_tran"/>
    <property type="match status" value="2"/>
</dbReference>
<keyword evidence="4" id="KW-0175">Coiled coil</keyword>
<evidence type="ECO:0000256" key="4">
    <source>
        <dbReference type="SAM" id="Coils"/>
    </source>
</evidence>
<evidence type="ECO:0000313" key="7">
    <source>
        <dbReference type="Proteomes" id="UP000192731"/>
    </source>
</evidence>
<dbReference type="InterPro" id="IPR003439">
    <property type="entry name" value="ABC_transporter-like_ATP-bd"/>
</dbReference>
<keyword evidence="2" id="KW-0547">Nucleotide-binding</keyword>
<gene>
    <name evidence="6" type="ORF">SAMN00017405_2324</name>
</gene>
<feature type="domain" description="ABC transporter" evidence="5">
    <location>
        <begin position="324"/>
        <end position="536"/>
    </location>
</feature>
<evidence type="ECO:0000313" key="6">
    <source>
        <dbReference type="EMBL" id="SMB96576.1"/>
    </source>
</evidence>
<organism evidence="6 7">
    <name type="scientific">Desulfonispora thiosulfatigenes DSM 11270</name>
    <dbReference type="NCBI Taxonomy" id="656914"/>
    <lineage>
        <taxon>Bacteria</taxon>
        <taxon>Bacillati</taxon>
        <taxon>Bacillota</taxon>
        <taxon>Clostridia</taxon>
        <taxon>Eubacteriales</taxon>
        <taxon>Peptococcaceae</taxon>
        <taxon>Desulfonispora</taxon>
    </lineage>
</organism>
<evidence type="ECO:0000259" key="5">
    <source>
        <dbReference type="PROSITE" id="PS50893"/>
    </source>
</evidence>
<sequence>MILMQGKGLSKSYGVDKIFENIDFVVKEGEKVGLVGHNGAGKTTLFKCLTGSESFDNGEVMISNKYKVGYLEQIPDYEENISLMDSVMEMYSDIFALRDELRKLEKKMGQDGVNLDKIMQNYSDLSQKYEEMGGYSCEATARRIIKGLGFTDNDYTRDINKFSGGEKTRVSLARLLVREPDLLLLDEPTNHLDIEALEWLEGFLKNYSGAVLLISHDRYFLDAIVTKVYELSNQKIRSFPGNYSRYLILKEEQDLAQNKAFEKQQQKIAQTEEYIRKYKAGIKSKQARGRQKHLERLERIEGIQNEQSINLNFKDIGSTGEIVLKVNEIEMGFAEKSLFDDISFEMRKGDKVALIGANGTGKTTILKIIMGKLNPLKGSIDYGSRVSIGYFDQEHKDLHEEKQVIQELCDAFNMGEKEARNKLATILFQGDDVFKLVRDLSGGEKGRLALLKIILQSPNLLIMDEPTNHLDIPSKEIIENILVDFPGSLLVISHDRYFLDKVTNKTFELEKGSLKEYLGSYSYFKEKKLQLSEQAQKQELNKEIITKKIVKDQKPKINKSKIKEEIKIIEEKITEVEAEIKALGEKLADPESYQNEEKSKELVNDYKEAEENLPVLMARWEELLEILEESI</sequence>
<dbReference type="GO" id="GO:0016887">
    <property type="term" value="F:ATP hydrolysis activity"/>
    <property type="evidence" value="ECO:0007669"/>
    <property type="project" value="InterPro"/>
</dbReference>
<dbReference type="SMART" id="SM00382">
    <property type="entry name" value="AAA"/>
    <property type="match status" value="2"/>
</dbReference>
<dbReference type="STRING" id="656914.SAMN00017405_2324"/>
<dbReference type="SUPFAM" id="SSF52540">
    <property type="entry name" value="P-loop containing nucleoside triphosphate hydrolases"/>
    <property type="match status" value="2"/>
</dbReference>
<dbReference type="PROSITE" id="PS50893">
    <property type="entry name" value="ABC_TRANSPORTER_2"/>
    <property type="match status" value="2"/>
</dbReference>
<dbReference type="InterPro" id="IPR032524">
    <property type="entry name" value="ABC_tran_C"/>
</dbReference>
<dbReference type="Gene3D" id="1.10.287.380">
    <property type="entry name" value="Valyl-tRNA synthetase, C-terminal domain"/>
    <property type="match status" value="1"/>
</dbReference>
<keyword evidence="1" id="KW-0677">Repeat</keyword>
<dbReference type="PANTHER" id="PTHR42855">
    <property type="entry name" value="ABC TRANSPORTER ATP-BINDING SUBUNIT"/>
    <property type="match status" value="1"/>
</dbReference>
<dbReference type="GO" id="GO:0005524">
    <property type="term" value="F:ATP binding"/>
    <property type="evidence" value="ECO:0007669"/>
    <property type="project" value="UniProtKB-KW"/>
</dbReference>
<dbReference type="Pfam" id="PF12848">
    <property type="entry name" value="ABC_tran_Xtn"/>
    <property type="match status" value="1"/>
</dbReference>
<proteinExistence type="predicted"/>
<dbReference type="InterPro" id="IPR017871">
    <property type="entry name" value="ABC_transporter-like_CS"/>
</dbReference>
<feature type="coiled-coil region" evidence="4">
    <location>
        <begin position="559"/>
        <end position="586"/>
    </location>
</feature>
<evidence type="ECO:0000256" key="2">
    <source>
        <dbReference type="ARBA" id="ARBA00022741"/>
    </source>
</evidence>
<name>A0A1W1VTC4_DESTI</name>
<dbReference type="InterPro" id="IPR027417">
    <property type="entry name" value="P-loop_NTPase"/>
</dbReference>
<dbReference type="Gene3D" id="3.40.50.300">
    <property type="entry name" value="P-loop containing nucleotide triphosphate hydrolases"/>
    <property type="match status" value="2"/>
</dbReference>
<dbReference type="FunFam" id="3.40.50.300:FF:000011">
    <property type="entry name" value="Putative ABC transporter ATP-binding component"/>
    <property type="match status" value="1"/>
</dbReference>
<dbReference type="EMBL" id="FWWT01000024">
    <property type="protein sequence ID" value="SMB96576.1"/>
    <property type="molecule type" value="Genomic_DNA"/>
</dbReference>
<keyword evidence="3 6" id="KW-0067">ATP-binding</keyword>
<reference evidence="6 7" key="1">
    <citation type="submission" date="2017-04" db="EMBL/GenBank/DDBJ databases">
        <authorList>
            <person name="Afonso C.L."/>
            <person name="Miller P.J."/>
            <person name="Scott M.A."/>
            <person name="Spackman E."/>
            <person name="Goraichik I."/>
            <person name="Dimitrov K.M."/>
            <person name="Suarez D.L."/>
            <person name="Swayne D.E."/>
        </authorList>
    </citation>
    <scope>NUCLEOTIDE SEQUENCE [LARGE SCALE GENOMIC DNA]</scope>
    <source>
        <strain evidence="6 7">DSM 11270</strain>
    </source>
</reference>
<protein>
    <submittedName>
        <fullName evidence="6">ATP-binding cassette, subfamily F, member 3</fullName>
    </submittedName>
</protein>
<dbReference type="InterPro" id="IPR037118">
    <property type="entry name" value="Val-tRNA_synth_C_sf"/>
</dbReference>
<dbReference type="PROSITE" id="PS00211">
    <property type="entry name" value="ABC_TRANSPORTER_1"/>
    <property type="match status" value="1"/>
</dbReference>
<feature type="domain" description="ABC transporter" evidence="5">
    <location>
        <begin position="4"/>
        <end position="258"/>
    </location>
</feature>
<evidence type="ECO:0000256" key="3">
    <source>
        <dbReference type="ARBA" id="ARBA00022840"/>
    </source>
</evidence>
<dbReference type="InterPro" id="IPR032781">
    <property type="entry name" value="ABC_tran_Xtn"/>
</dbReference>
<dbReference type="OrthoDB" id="1624247at2"/>
<keyword evidence="7" id="KW-1185">Reference proteome</keyword>
<dbReference type="InterPro" id="IPR003593">
    <property type="entry name" value="AAA+_ATPase"/>
</dbReference>
<dbReference type="InterPro" id="IPR051309">
    <property type="entry name" value="ABCF_ATPase"/>
</dbReference>
<dbReference type="Pfam" id="PF16326">
    <property type="entry name" value="ABC_tran_CTD"/>
    <property type="match status" value="1"/>
</dbReference>
<accession>A0A1W1VTC4</accession>